<evidence type="ECO:0000256" key="5">
    <source>
        <dbReference type="SAM" id="SignalP"/>
    </source>
</evidence>
<accession>Q0EVR8</accession>
<dbReference type="STRING" id="314344.AL013_08275"/>
<dbReference type="SUPFAM" id="SSF46626">
    <property type="entry name" value="Cytochrome c"/>
    <property type="match status" value="1"/>
</dbReference>
<dbReference type="HOGENOM" id="CLU_2118086_0_0_0"/>
<keyword evidence="2 4" id="KW-0479">Metal-binding</keyword>
<keyword evidence="8" id="KW-1185">Reference proteome</keyword>
<dbReference type="GO" id="GO:0009055">
    <property type="term" value="F:electron transfer activity"/>
    <property type="evidence" value="ECO:0007669"/>
    <property type="project" value="InterPro"/>
</dbReference>
<dbReference type="InterPro" id="IPR036909">
    <property type="entry name" value="Cyt_c-like_dom_sf"/>
</dbReference>
<feature type="domain" description="Cytochrome c" evidence="6">
    <location>
        <begin position="21"/>
        <end position="111"/>
    </location>
</feature>
<comment type="caution">
    <text evidence="7">The sequence shown here is derived from an EMBL/GenBank/DDBJ whole genome shotgun (WGS) entry which is preliminary data.</text>
</comment>
<reference evidence="7 8" key="1">
    <citation type="submission" date="2006-09" db="EMBL/GenBank/DDBJ databases">
        <authorList>
            <person name="Emerson D."/>
            <person name="Ferriera S."/>
            <person name="Johnson J."/>
            <person name="Kravitz S."/>
            <person name="Halpern A."/>
            <person name="Remington K."/>
            <person name="Beeson K."/>
            <person name="Tran B."/>
            <person name="Rogers Y.-H."/>
            <person name="Friedman R."/>
            <person name="Venter J.C."/>
        </authorList>
    </citation>
    <scope>NUCLEOTIDE SEQUENCE [LARGE SCALE GENOMIC DNA]</scope>
    <source>
        <strain evidence="7 8">PV-1</strain>
    </source>
</reference>
<dbReference type="GO" id="GO:0020037">
    <property type="term" value="F:heme binding"/>
    <property type="evidence" value="ECO:0007669"/>
    <property type="project" value="InterPro"/>
</dbReference>
<evidence type="ECO:0000256" key="2">
    <source>
        <dbReference type="ARBA" id="ARBA00022723"/>
    </source>
</evidence>
<dbReference type="RefSeq" id="WP_009851752.1">
    <property type="nucleotide sequence ID" value="NZ_DS022295.1"/>
</dbReference>
<evidence type="ECO:0000259" key="6">
    <source>
        <dbReference type="PROSITE" id="PS51007"/>
    </source>
</evidence>
<dbReference type="eggNOG" id="COG3474">
    <property type="taxonomic scope" value="Bacteria"/>
</dbReference>
<dbReference type="OrthoDB" id="9779283at2"/>
<keyword evidence="1 4" id="KW-0349">Heme</keyword>
<dbReference type="InParanoid" id="Q0EVR8"/>
<dbReference type="AlphaFoldDB" id="Q0EVR8"/>
<keyword evidence="5" id="KW-0732">Signal</keyword>
<gene>
    <name evidence="7" type="ORF">SPV1_07326</name>
</gene>
<proteinExistence type="predicted"/>
<dbReference type="PROSITE" id="PS51007">
    <property type="entry name" value="CYTC"/>
    <property type="match status" value="1"/>
</dbReference>
<dbReference type="InterPro" id="IPR009056">
    <property type="entry name" value="Cyt_c-like_dom"/>
</dbReference>
<dbReference type="Gene3D" id="1.10.760.10">
    <property type="entry name" value="Cytochrome c-like domain"/>
    <property type="match status" value="1"/>
</dbReference>
<evidence type="ECO:0000256" key="1">
    <source>
        <dbReference type="ARBA" id="ARBA00022617"/>
    </source>
</evidence>
<dbReference type="Proteomes" id="UP000005297">
    <property type="component" value="Unassembled WGS sequence"/>
</dbReference>
<evidence type="ECO:0000256" key="4">
    <source>
        <dbReference type="PROSITE-ProRule" id="PRU00433"/>
    </source>
</evidence>
<dbReference type="GO" id="GO:0046872">
    <property type="term" value="F:metal ion binding"/>
    <property type="evidence" value="ECO:0007669"/>
    <property type="project" value="UniProtKB-KW"/>
</dbReference>
<keyword evidence="3 4" id="KW-0408">Iron</keyword>
<dbReference type="Pfam" id="PF00034">
    <property type="entry name" value="Cytochrom_C"/>
    <property type="match status" value="1"/>
</dbReference>
<name>Q0EVR8_9PROT</name>
<evidence type="ECO:0000256" key="3">
    <source>
        <dbReference type="ARBA" id="ARBA00023004"/>
    </source>
</evidence>
<sequence length="114" mass="12486">MLRVLLFTFCLLSFSLSAQAADAARGKVVAQVRCMPCHHLNTLLPGIGPGLKGIYGRAPSISGIPFDVWDDTALNVWLSNPRAVKPNTRMVLPPIAARDRADIIAWFKSVKDEK</sequence>
<organism evidence="7 8">
    <name type="scientific">Mariprofundus ferrooxydans PV-1</name>
    <dbReference type="NCBI Taxonomy" id="314345"/>
    <lineage>
        <taxon>Bacteria</taxon>
        <taxon>Pseudomonadati</taxon>
        <taxon>Pseudomonadota</taxon>
        <taxon>Candidatius Mariprofundia</taxon>
        <taxon>Mariprofundales</taxon>
        <taxon>Mariprofundaceae</taxon>
        <taxon>Mariprofundus</taxon>
    </lineage>
</organism>
<evidence type="ECO:0000313" key="7">
    <source>
        <dbReference type="EMBL" id="EAU53358.1"/>
    </source>
</evidence>
<feature type="signal peptide" evidence="5">
    <location>
        <begin position="1"/>
        <end position="20"/>
    </location>
</feature>
<protein>
    <recommendedName>
        <fullName evidence="6">Cytochrome c domain-containing protein</fullName>
    </recommendedName>
</protein>
<dbReference type="EMBL" id="AATS01000027">
    <property type="protein sequence ID" value="EAU53358.1"/>
    <property type="molecule type" value="Genomic_DNA"/>
</dbReference>
<feature type="chain" id="PRO_5004171432" description="Cytochrome c domain-containing protein" evidence="5">
    <location>
        <begin position="21"/>
        <end position="114"/>
    </location>
</feature>
<evidence type="ECO:0000313" key="8">
    <source>
        <dbReference type="Proteomes" id="UP000005297"/>
    </source>
</evidence>